<name>A0A0J7L5R9_9FLAO</name>
<dbReference type="InterPro" id="IPR036775">
    <property type="entry name" value="DNA_pol_Y-fam_lit_finger_sf"/>
</dbReference>
<keyword evidence="9 15" id="KW-0227">DNA damage</keyword>
<comment type="subunit">
    <text evidence="15">Monomer.</text>
</comment>
<comment type="caution">
    <text evidence="17">The sequence shown here is derived from an EMBL/GenBank/DDBJ whole genome shotgun (WGS) entry which is preliminary data.</text>
</comment>
<dbReference type="PANTHER" id="PTHR11076:SF33">
    <property type="entry name" value="DNA POLYMERASE KAPPA"/>
    <property type="match status" value="1"/>
</dbReference>
<keyword evidence="18" id="KW-1185">Reference proteome</keyword>
<evidence type="ECO:0000256" key="2">
    <source>
        <dbReference type="ARBA" id="ARBA00010945"/>
    </source>
</evidence>
<dbReference type="Gene3D" id="3.30.1490.100">
    <property type="entry name" value="DNA polymerase, Y-family, little finger domain"/>
    <property type="match status" value="1"/>
</dbReference>
<dbReference type="Gene3D" id="3.30.70.270">
    <property type="match status" value="1"/>
</dbReference>
<dbReference type="Gene3D" id="1.10.150.20">
    <property type="entry name" value="5' to 3' exonuclease, C-terminal subdomain"/>
    <property type="match status" value="1"/>
</dbReference>
<gene>
    <name evidence="15" type="primary">dinB</name>
    <name evidence="17" type="ORF">ACM46_09110</name>
</gene>
<feature type="domain" description="UmuC" evidence="16">
    <location>
        <begin position="5"/>
        <end position="184"/>
    </location>
</feature>
<dbReference type="InterPro" id="IPR022880">
    <property type="entry name" value="DNApol_IV"/>
</dbReference>
<dbReference type="InterPro" id="IPR024728">
    <property type="entry name" value="PolY_HhH_motif"/>
</dbReference>
<dbReference type="CDD" id="cd03586">
    <property type="entry name" value="PolY_Pol_IV_kappa"/>
    <property type="match status" value="1"/>
</dbReference>
<evidence type="ECO:0000256" key="13">
    <source>
        <dbReference type="ARBA" id="ARBA00023204"/>
    </source>
</evidence>
<keyword evidence="11 15" id="KW-0239">DNA-directed DNA polymerase</keyword>
<comment type="subcellular location">
    <subcellularLocation>
        <location evidence="1 15">Cytoplasm</location>
    </subcellularLocation>
</comment>
<dbReference type="InterPro" id="IPR017961">
    <property type="entry name" value="DNA_pol_Y-fam_little_finger"/>
</dbReference>
<dbReference type="SUPFAM" id="SSF56672">
    <property type="entry name" value="DNA/RNA polymerases"/>
    <property type="match status" value="1"/>
</dbReference>
<keyword evidence="7 15" id="KW-0235">DNA replication</keyword>
<evidence type="ECO:0000256" key="10">
    <source>
        <dbReference type="ARBA" id="ARBA00022842"/>
    </source>
</evidence>
<dbReference type="PATRIC" id="fig|558151.6.peg.1910"/>
<dbReference type="InterPro" id="IPR043128">
    <property type="entry name" value="Rev_trsase/Diguanyl_cyclase"/>
</dbReference>
<evidence type="ECO:0000256" key="11">
    <source>
        <dbReference type="ARBA" id="ARBA00022932"/>
    </source>
</evidence>
<dbReference type="RefSeq" id="WP_048506339.1">
    <property type="nucleotide sequence ID" value="NZ_LFND01000003.1"/>
</dbReference>
<comment type="cofactor">
    <cofactor evidence="15">
        <name>Mg(2+)</name>
        <dbReference type="ChEBI" id="CHEBI:18420"/>
    </cofactor>
    <text evidence="15">Binds 2 magnesium ions per subunit.</text>
</comment>
<dbReference type="GO" id="GO:0000287">
    <property type="term" value="F:magnesium ion binding"/>
    <property type="evidence" value="ECO:0007669"/>
    <property type="project" value="UniProtKB-UniRule"/>
</dbReference>
<dbReference type="FunFam" id="3.40.1170.60:FF:000001">
    <property type="entry name" value="DNA polymerase IV"/>
    <property type="match status" value="1"/>
</dbReference>
<dbReference type="GO" id="GO:0003684">
    <property type="term" value="F:damaged DNA binding"/>
    <property type="evidence" value="ECO:0007669"/>
    <property type="project" value="InterPro"/>
</dbReference>
<evidence type="ECO:0000256" key="9">
    <source>
        <dbReference type="ARBA" id="ARBA00022763"/>
    </source>
</evidence>
<dbReference type="PROSITE" id="PS50173">
    <property type="entry name" value="UMUC"/>
    <property type="match status" value="1"/>
</dbReference>
<evidence type="ECO:0000256" key="14">
    <source>
        <dbReference type="ARBA" id="ARBA00049244"/>
    </source>
</evidence>
<reference evidence="17 18" key="1">
    <citation type="journal article" date="2013" name="Int. J. Syst. Evol. Microbiol.">
        <title>Chryseobacterium angstadtii sp. nov., isolated from a newt tank.</title>
        <authorList>
            <person name="Kirk K.E."/>
            <person name="Hoffman J.A."/>
            <person name="Smith K.A."/>
            <person name="Strahan B.L."/>
            <person name="Failor K.C."/>
            <person name="Krebs J.E."/>
            <person name="Gale A.N."/>
            <person name="Do T.D."/>
            <person name="Sontag T.C."/>
            <person name="Batties A.M."/>
            <person name="Mistiszyn K."/>
            <person name="Newman J.D."/>
        </authorList>
    </citation>
    <scope>NUCLEOTIDE SEQUENCE [LARGE SCALE GENOMIC DNA]</scope>
    <source>
        <strain evidence="17 18">KM</strain>
    </source>
</reference>
<comment type="similarity">
    <text evidence="2 15">Belongs to the DNA polymerase type-Y family.</text>
</comment>
<dbReference type="GO" id="GO:0009432">
    <property type="term" value="P:SOS response"/>
    <property type="evidence" value="ECO:0007669"/>
    <property type="project" value="TreeGrafter"/>
</dbReference>
<dbReference type="OrthoDB" id="9808813at2"/>
<feature type="binding site" evidence="15">
    <location>
        <position position="9"/>
    </location>
    <ligand>
        <name>Mg(2+)</name>
        <dbReference type="ChEBI" id="CHEBI:18420"/>
    </ligand>
</feature>
<keyword evidence="8 15" id="KW-0479">Metal-binding</keyword>
<accession>A0A0J7L5R9</accession>
<evidence type="ECO:0000256" key="4">
    <source>
        <dbReference type="ARBA" id="ARBA00022490"/>
    </source>
</evidence>
<evidence type="ECO:0000256" key="8">
    <source>
        <dbReference type="ARBA" id="ARBA00022723"/>
    </source>
</evidence>
<keyword evidence="12 15" id="KW-0238">DNA-binding</keyword>
<evidence type="ECO:0000256" key="5">
    <source>
        <dbReference type="ARBA" id="ARBA00022679"/>
    </source>
</evidence>
<dbReference type="AlphaFoldDB" id="A0A0J7L5R9"/>
<feature type="site" description="Substrate discrimination" evidence="15">
    <location>
        <position position="14"/>
    </location>
</feature>
<dbReference type="InterPro" id="IPR001126">
    <property type="entry name" value="UmuC"/>
</dbReference>
<evidence type="ECO:0000256" key="15">
    <source>
        <dbReference type="HAMAP-Rule" id="MF_01113"/>
    </source>
</evidence>
<evidence type="ECO:0000256" key="7">
    <source>
        <dbReference type="ARBA" id="ARBA00022705"/>
    </source>
</evidence>
<dbReference type="PANTHER" id="PTHR11076">
    <property type="entry name" value="DNA REPAIR POLYMERASE UMUC / TRANSFERASE FAMILY MEMBER"/>
    <property type="match status" value="1"/>
</dbReference>
<proteinExistence type="inferred from homology"/>
<dbReference type="GeneID" id="56898610"/>
<keyword evidence="13 15" id="KW-0234">DNA repair</keyword>
<dbReference type="EMBL" id="LFND01000003">
    <property type="protein sequence ID" value="KMQ64425.1"/>
    <property type="molecule type" value="Genomic_DNA"/>
</dbReference>
<organism evidence="17 18">
    <name type="scientific">Chryseobacterium angstadtii</name>
    <dbReference type="NCBI Taxonomy" id="558151"/>
    <lineage>
        <taxon>Bacteria</taxon>
        <taxon>Pseudomonadati</taxon>
        <taxon>Bacteroidota</taxon>
        <taxon>Flavobacteriia</taxon>
        <taxon>Flavobacteriales</taxon>
        <taxon>Weeksellaceae</taxon>
        <taxon>Chryseobacterium group</taxon>
        <taxon>Chryseobacterium</taxon>
    </lineage>
</organism>
<dbReference type="EC" id="2.7.7.7" evidence="15"/>
<evidence type="ECO:0000256" key="12">
    <source>
        <dbReference type="ARBA" id="ARBA00023125"/>
    </source>
</evidence>
<keyword evidence="5 15" id="KW-0808">Transferase</keyword>
<dbReference type="Pfam" id="PF11798">
    <property type="entry name" value="IMS_HHH"/>
    <property type="match status" value="1"/>
</dbReference>
<dbReference type="Gene3D" id="3.40.1170.60">
    <property type="match status" value="1"/>
</dbReference>
<evidence type="ECO:0000313" key="17">
    <source>
        <dbReference type="EMBL" id="KMQ64425.1"/>
    </source>
</evidence>
<sequence>MERTIVHCDLDTFFVSVERLINSDLIGKPVLIGGSSDRGVVASCSYEARKYGIHSAMPMRLARQLCPEAVLVRGDHDLYSKYSDIVTEIIEDKIPVVEKASIDEHYLDMTGMDRFFGSWQLTQELRKTIIKETGLPISFGFSKNKTVSKIATGEAKPCGERKIDEGTERNFLAPLSIRKIPGIGEKTYPLLRNMGISQILTLQQMDVITMRKVLGENGVSIWNKANGIDNNAVIPFSQQKSMSKETTFEQDTIDMDILRRTMLSMVDELAFDLRRDGRLTSCVTVKLRYSNFDTHTMQTKLPFTSSERVISEKVMQLFEKLYSRRMLIRLIGVKFSNLIAGGYQADLFNDTLEDIRLSEAMDRIRIRYGHDSVLRGFALPNL</sequence>
<keyword evidence="3 15" id="KW-0515">Mutator protein</keyword>
<evidence type="ECO:0000256" key="6">
    <source>
        <dbReference type="ARBA" id="ARBA00022695"/>
    </source>
</evidence>
<dbReference type="STRING" id="558151.ACM46_09110"/>
<feature type="active site" evidence="15">
    <location>
        <position position="104"/>
    </location>
</feature>
<feature type="binding site" evidence="15">
    <location>
        <position position="103"/>
    </location>
    <ligand>
        <name>Mg(2+)</name>
        <dbReference type="ChEBI" id="CHEBI:18420"/>
    </ligand>
</feature>
<dbReference type="NCBIfam" id="NF002677">
    <property type="entry name" value="PRK02406.1"/>
    <property type="match status" value="1"/>
</dbReference>
<dbReference type="InterPro" id="IPR050116">
    <property type="entry name" value="DNA_polymerase-Y"/>
</dbReference>
<dbReference type="GO" id="GO:0006261">
    <property type="term" value="P:DNA-templated DNA replication"/>
    <property type="evidence" value="ECO:0007669"/>
    <property type="project" value="UniProtKB-UniRule"/>
</dbReference>
<dbReference type="HAMAP" id="MF_01113">
    <property type="entry name" value="DNApol_IV"/>
    <property type="match status" value="1"/>
</dbReference>
<dbReference type="SUPFAM" id="SSF100879">
    <property type="entry name" value="Lesion bypass DNA polymerase (Y-family), little finger domain"/>
    <property type="match status" value="1"/>
</dbReference>
<dbReference type="GO" id="GO:0003887">
    <property type="term" value="F:DNA-directed DNA polymerase activity"/>
    <property type="evidence" value="ECO:0007669"/>
    <property type="project" value="UniProtKB-UniRule"/>
</dbReference>
<evidence type="ECO:0000313" key="18">
    <source>
        <dbReference type="Proteomes" id="UP000036261"/>
    </source>
</evidence>
<comment type="catalytic activity">
    <reaction evidence="14 15">
        <text>DNA(n) + a 2'-deoxyribonucleoside 5'-triphosphate = DNA(n+1) + diphosphate</text>
        <dbReference type="Rhea" id="RHEA:22508"/>
        <dbReference type="Rhea" id="RHEA-COMP:17339"/>
        <dbReference type="Rhea" id="RHEA-COMP:17340"/>
        <dbReference type="ChEBI" id="CHEBI:33019"/>
        <dbReference type="ChEBI" id="CHEBI:61560"/>
        <dbReference type="ChEBI" id="CHEBI:173112"/>
        <dbReference type="EC" id="2.7.7.7"/>
    </reaction>
</comment>
<dbReference type="Pfam" id="PF11799">
    <property type="entry name" value="IMS_C"/>
    <property type="match status" value="1"/>
</dbReference>
<keyword evidence="6 15" id="KW-0548">Nucleotidyltransferase</keyword>
<dbReference type="GO" id="GO:0042276">
    <property type="term" value="P:error-prone translesion synthesis"/>
    <property type="evidence" value="ECO:0007669"/>
    <property type="project" value="TreeGrafter"/>
</dbReference>
<dbReference type="GO" id="GO:0006281">
    <property type="term" value="P:DNA repair"/>
    <property type="evidence" value="ECO:0007669"/>
    <property type="project" value="UniProtKB-UniRule"/>
</dbReference>
<protein>
    <recommendedName>
        <fullName evidence="15">DNA polymerase IV</fullName>
        <shortName evidence="15">Pol IV</shortName>
        <ecNumber evidence="15">2.7.7.7</ecNumber>
    </recommendedName>
</protein>
<evidence type="ECO:0000256" key="1">
    <source>
        <dbReference type="ARBA" id="ARBA00004496"/>
    </source>
</evidence>
<keyword evidence="10 15" id="KW-0460">Magnesium</keyword>
<dbReference type="GO" id="GO:0005829">
    <property type="term" value="C:cytosol"/>
    <property type="evidence" value="ECO:0007669"/>
    <property type="project" value="TreeGrafter"/>
</dbReference>
<evidence type="ECO:0000256" key="3">
    <source>
        <dbReference type="ARBA" id="ARBA00022457"/>
    </source>
</evidence>
<dbReference type="InterPro" id="IPR043502">
    <property type="entry name" value="DNA/RNA_pol_sf"/>
</dbReference>
<comment type="function">
    <text evidence="15">Poorly processive, error-prone DNA polymerase involved in untargeted mutagenesis. Copies undamaged DNA at stalled replication forks, which arise in vivo from mismatched or misaligned primer ends. These misaligned primers can be extended by PolIV. Exhibits no 3'-5' exonuclease (proofreading) activity. May be involved in translesional synthesis, in conjunction with the beta clamp from PolIII.</text>
</comment>
<keyword evidence="4 15" id="KW-0963">Cytoplasm</keyword>
<evidence type="ECO:0000259" key="16">
    <source>
        <dbReference type="PROSITE" id="PS50173"/>
    </source>
</evidence>
<dbReference type="Proteomes" id="UP000036261">
    <property type="component" value="Unassembled WGS sequence"/>
</dbReference>
<dbReference type="Pfam" id="PF00817">
    <property type="entry name" value="IMS"/>
    <property type="match status" value="1"/>
</dbReference>